<sequence length="123" mass="12893">NAQDPVAGFCSALWHLKPGDLEVISLLLLPRRKFQCPSEKTLAGLGALLSQLSDPRAILGDWGARPDARAGVGLKRLETLQGETILPASCTCARNRGGGGSLIDDSVVEVGAAGRCKLRAAME</sequence>
<dbReference type="EMBL" id="CAUYUJ010014577">
    <property type="protein sequence ID" value="CAK0843417.1"/>
    <property type="molecule type" value="Genomic_DNA"/>
</dbReference>
<name>A0ABN9TCK9_9DINO</name>
<proteinExistence type="predicted"/>
<reference evidence="1" key="1">
    <citation type="submission" date="2023-10" db="EMBL/GenBank/DDBJ databases">
        <authorList>
            <person name="Chen Y."/>
            <person name="Shah S."/>
            <person name="Dougan E. K."/>
            <person name="Thang M."/>
            <person name="Chan C."/>
        </authorList>
    </citation>
    <scope>NUCLEOTIDE SEQUENCE [LARGE SCALE GENOMIC DNA]</scope>
</reference>
<accession>A0ABN9TCK9</accession>
<feature type="non-terminal residue" evidence="1">
    <location>
        <position position="123"/>
    </location>
</feature>
<evidence type="ECO:0000313" key="1">
    <source>
        <dbReference type="EMBL" id="CAK0843417.1"/>
    </source>
</evidence>
<dbReference type="Proteomes" id="UP001189429">
    <property type="component" value="Unassembled WGS sequence"/>
</dbReference>
<protein>
    <submittedName>
        <fullName evidence="1">Uncharacterized protein</fullName>
    </submittedName>
</protein>
<keyword evidence="2" id="KW-1185">Reference proteome</keyword>
<comment type="caution">
    <text evidence="1">The sequence shown here is derived from an EMBL/GenBank/DDBJ whole genome shotgun (WGS) entry which is preliminary data.</text>
</comment>
<organism evidence="1 2">
    <name type="scientific">Prorocentrum cordatum</name>
    <dbReference type="NCBI Taxonomy" id="2364126"/>
    <lineage>
        <taxon>Eukaryota</taxon>
        <taxon>Sar</taxon>
        <taxon>Alveolata</taxon>
        <taxon>Dinophyceae</taxon>
        <taxon>Prorocentrales</taxon>
        <taxon>Prorocentraceae</taxon>
        <taxon>Prorocentrum</taxon>
    </lineage>
</organism>
<evidence type="ECO:0000313" key="2">
    <source>
        <dbReference type="Proteomes" id="UP001189429"/>
    </source>
</evidence>
<gene>
    <name evidence="1" type="ORF">PCOR1329_LOCUS37762</name>
</gene>
<feature type="non-terminal residue" evidence="1">
    <location>
        <position position="1"/>
    </location>
</feature>